<feature type="binding site" evidence="10">
    <location>
        <position position="5"/>
    </location>
    <ligand>
        <name>ATP</name>
        <dbReference type="ChEBI" id="CHEBI:30616"/>
    </ligand>
</feature>
<evidence type="ECO:0000313" key="12">
    <source>
        <dbReference type="EMBL" id="GGY22287.1"/>
    </source>
</evidence>
<keyword evidence="4 10" id="KW-0547">Nucleotide-binding</keyword>
<evidence type="ECO:0000313" key="13">
    <source>
        <dbReference type="Proteomes" id="UP000621898"/>
    </source>
</evidence>
<dbReference type="Pfam" id="PF01751">
    <property type="entry name" value="Toprim"/>
    <property type="match status" value="1"/>
</dbReference>
<organism evidence="12 13">
    <name type="scientific">Rhodanobacter panaciterrae</name>
    <dbReference type="NCBI Taxonomy" id="490572"/>
    <lineage>
        <taxon>Bacteria</taxon>
        <taxon>Pseudomonadati</taxon>
        <taxon>Pseudomonadota</taxon>
        <taxon>Gammaproteobacteria</taxon>
        <taxon>Lysobacterales</taxon>
        <taxon>Rhodanobacteraceae</taxon>
        <taxon>Rhodanobacter</taxon>
    </lineage>
</organism>
<dbReference type="InterPro" id="IPR002288">
    <property type="entry name" value="DNA_gyrase_B_C"/>
</dbReference>
<dbReference type="Pfam" id="PF00204">
    <property type="entry name" value="DNA_gyraseB"/>
    <property type="match status" value="1"/>
</dbReference>
<feature type="binding site" evidence="10">
    <location>
        <position position="69"/>
    </location>
    <ligand>
        <name>ATP</name>
        <dbReference type="ChEBI" id="CHEBI:30616"/>
    </ligand>
</feature>
<dbReference type="Proteomes" id="UP000621898">
    <property type="component" value="Unassembled WGS sequence"/>
</dbReference>
<dbReference type="PANTHER" id="PTHR45866">
    <property type="entry name" value="DNA GYRASE/TOPOISOMERASE SUBUNIT B"/>
    <property type="match status" value="1"/>
</dbReference>
<dbReference type="HAMAP" id="MF_00938">
    <property type="entry name" value="ParE_type1"/>
    <property type="match status" value="1"/>
</dbReference>
<dbReference type="InterPro" id="IPR020568">
    <property type="entry name" value="Ribosomal_Su5_D2-typ_SF"/>
</dbReference>
<keyword evidence="5 10" id="KW-0067">ATP-binding</keyword>
<comment type="subunit">
    <text evidence="10">Heterotetramer composed of ParC and ParE.</text>
</comment>
<evidence type="ECO:0000256" key="7">
    <source>
        <dbReference type="ARBA" id="ARBA00023029"/>
    </source>
</evidence>
<dbReference type="InterPro" id="IPR013759">
    <property type="entry name" value="Topo_IIA_B_C"/>
</dbReference>
<feature type="binding site" evidence="10">
    <location>
        <position position="42"/>
    </location>
    <ligand>
        <name>ATP</name>
        <dbReference type="ChEBI" id="CHEBI:30616"/>
    </ligand>
</feature>
<comment type="similarity">
    <text evidence="10">Belongs to the type II topoisomerase family. ParE type 1 subfamily.</text>
</comment>
<evidence type="ECO:0000256" key="6">
    <source>
        <dbReference type="ARBA" id="ARBA00022842"/>
    </source>
</evidence>
<evidence type="ECO:0000256" key="2">
    <source>
        <dbReference type="ARBA" id="ARBA00001946"/>
    </source>
</evidence>
<comment type="caution">
    <text evidence="12">The sequence shown here is derived from an EMBL/GenBank/DDBJ whole genome shotgun (WGS) entry which is preliminary data.</text>
</comment>
<dbReference type="InterPro" id="IPR018522">
    <property type="entry name" value="TopoIIA_CS"/>
</dbReference>
<evidence type="ECO:0000256" key="10">
    <source>
        <dbReference type="HAMAP-Rule" id="MF_00938"/>
    </source>
</evidence>
<dbReference type="InterPro" id="IPR013506">
    <property type="entry name" value="Topo_IIA_bsu_dom2"/>
</dbReference>
<dbReference type="SUPFAM" id="SSF56719">
    <property type="entry name" value="Type II DNA topoisomerase"/>
    <property type="match status" value="1"/>
</dbReference>
<feature type="site" description="Interaction with DNA" evidence="10">
    <location>
        <position position="445"/>
    </location>
</feature>
<dbReference type="SMART" id="SM00433">
    <property type="entry name" value="TOP2c"/>
    <property type="match status" value="1"/>
</dbReference>
<keyword evidence="9 10" id="KW-0413">Isomerase</keyword>
<dbReference type="Pfam" id="PF00986">
    <property type="entry name" value="DNA_gyraseB_C"/>
    <property type="match status" value="1"/>
</dbReference>
<feature type="binding site" evidence="10">
    <location>
        <position position="333"/>
    </location>
    <ligand>
        <name>ATP</name>
        <dbReference type="ChEBI" id="CHEBI:30616"/>
    </ligand>
</feature>
<comment type="cofactor">
    <cofactor evidence="2">
        <name>Mg(2+)</name>
        <dbReference type="ChEBI" id="CHEBI:18420"/>
    </cofactor>
</comment>
<dbReference type="InterPro" id="IPR003594">
    <property type="entry name" value="HATPase_dom"/>
</dbReference>
<evidence type="ECO:0000256" key="9">
    <source>
        <dbReference type="ARBA" id="ARBA00023235"/>
    </source>
</evidence>
<dbReference type="CDD" id="cd16928">
    <property type="entry name" value="HATPase_GyrB-like"/>
    <property type="match status" value="1"/>
</dbReference>
<dbReference type="Gene3D" id="3.30.230.10">
    <property type="match status" value="1"/>
</dbReference>
<dbReference type="InterPro" id="IPR013760">
    <property type="entry name" value="Topo_IIA-like_dom_sf"/>
</dbReference>
<dbReference type="PRINTS" id="PR00418">
    <property type="entry name" value="TPI2FAMILY"/>
</dbReference>
<gene>
    <name evidence="10 12" type="primary">parE</name>
    <name evidence="12" type="ORF">GCM10008098_14240</name>
</gene>
<comment type="function">
    <text evidence="10">Topoisomerase IV is essential for chromosome segregation. It relaxes supercoiled DNA. Performs the decatenation events required during the replication of a circular DNA molecule.</text>
</comment>
<dbReference type="Pfam" id="PF02518">
    <property type="entry name" value="HATPase_c"/>
    <property type="match status" value="1"/>
</dbReference>
<dbReference type="InterPro" id="IPR014721">
    <property type="entry name" value="Ribsml_uS5_D2-typ_fold_subgr"/>
</dbReference>
<dbReference type="InterPro" id="IPR006171">
    <property type="entry name" value="TOPRIM_dom"/>
</dbReference>
<feature type="domain" description="Toprim" evidence="11">
    <location>
        <begin position="411"/>
        <end position="524"/>
    </location>
</feature>
<dbReference type="Gene3D" id="3.40.50.670">
    <property type="match status" value="1"/>
</dbReference>
<keyword evidence="13" id="KW-1185">Reference proteome</keyword>
<dbReference type="PROSITE" id="PS50880">
    <property type="entry name" value="TOPRIM"/>
    <property type="match status" value="1"/>
</dbReference>
<dbReference type="PANTHER" id="PTHR45866:SF4">
    <property type="entry name" value="DNA TOPOISOMERASE 4 SUBUNIT B"/>
    <property type="match status" value="1"/>
</dbReference>
<evidence type="ECO:0000259" key="11">
    <source>
        <dbReference type="PROSITE" id="PS50880"/>
    </source>
</evidence>
<dbReference type="SUPFAM" id="SSF54211">
    <property type="entry name" value="Ribosomal protein S5 domain 2-like"/>
    <property type="match status" value="1"/>
</dbReference>
<sequence>MSSRYNAADIEVLSGLDPVKRRPGMYTDTTRPNHLVQEVVDNSVDEALAGHASSIEVMLYNDGSVEVSDDGRGMPVDIHPEEGVSGVELIMTRLHAGGKFSGKNYNFSGGLHGVGVSVVNALSDRVEVNIRRDGSEYQMVFAHGDKISPLEVIGTVPKKRSGTTLRFWPEAKYFDSPKISLSKLKHLLRAKAVLCAGLNVKLTDEASGETIEWHYEDGLRDYLRGELDGSEALPNELFVHHMARDVEGLEVALAWLPEGELVQESYVNLIPTAQGGTHVNGLRTGLTTAIREFCEIRNLLPRGVKLAPEDVWERLAFVLSAKLQDPQFAGQTKERLSSRQTAGMVENVIHDAFSLWLNQNVEMGERIAQLAIERASARLKAAKQIVRKKITQGPQLPGKLADCTATDLTRTELFLVEGDSAGGSAKQARDKEFQAILPLRGKILNTWEVESTSVLASEEVHNLAVAIGCDPGKDDLSSLRYGKVIILADADSDGLHIATLLAALFLRHFPKLVSEGHVFVAMPPLFRVDVGKQVFYCLDESEKQAMLQRIEREKMKGAVSTTRFKGLGEMNPPQLRESTIHPDTRRLVQLTIGDDDGTAKLMDMLLAKKRASDRKAWLEEKGDLATLEV</sequence>
<dbReference type="RefSeq" id="WP_189440407.1">
    <property type="nucleotide sequence ID" value="NZ_BMXT01000001.1"/>
</dbReference>
<proteinExistence type="inferred from homology"/>
<protein>
    <recommendedName>
        <fullName evidence="10">DNA topoisomerase 4 subunit B</fullName>
        <ecNumber evidence="10">5.6.2.2</ecNumber>
    </recommendedName>
    <alternativeName>
        <fullName evidence="10">Topoisomerase IV subunit B</fullName>
    </alternativeName>
</protein>
<keyword evidence="3" id="KW-0479">Metal-binding</keyword>
<dbReference type="EC" id="5.6.2.2" evidence="10"/>
<dbReference type="NCBIfam" id="TIGR01055">
    <property type="entry name" value="parE_Gneg"/>
    <property type="match status" value="1"/>
</dbReference>
<keyword evidence="8 10" id="KW-0238">DNA-binding</keyword>
<dbReference type="InterPro" id="IPR005737">
    <property type="entry name" value="TopoIV_B_Gneg"/>
</dbReference>
<feature type="binding site" evidence="10">
    <location>
        <begin position="110"/>
        <end position="116"/>
    </location>
    <ligand>
        <name>ATP</name>
        <dbReference type="ChEBI" id="CHEBI:30616"/>
    </ligand>
</feature>
<dbReference type="PROSITE" id="PS00177">
    <property type="entry name" value="TOPOISOMERASE_II"/>
    <property type="match status" value="1"/>
</dbReference>
<comment type="catalytic activity">
    <reaction evidence="1 10">
        <text>ATP-dependent breakage, passage and rejoining of double-stranded DNA.</text>
        <dbReference type="EC" id="5.6.2.2"/>
    </reaction>
</comment>
<evidence type="ECO:0000256" key="5">
    <source>
        <dbReference type="ARBA" id="ARBA00022840"/>
    </source>
</evidence>
<evidence type="ECO:0000256" key="1">
    <source>
        <dbReference type="ARBA" id="ARBA00000185"/>
    </source>
</evidence>
<dbReference type="InterPro" id="IPR001241">
    <property type="entry name" value="Topo_IIA"/>
</dbReference>
<dbReference type="Gene3D" id="3.30.565.10">
    <property type="entry name" value="Histidine kinase-like ATPase, C-terminal domain"/>
    <property type="match status" value="1"/>
</dbReference>
<dbReference type="InterPro" id="IPR036890">
    <property type="entry name" value="HATPase_C_sf"/>
</dbReference>
<name>A0ABQ2ZQ42_9GAMM</name>
<evidence type="ECO:0000256" key="4">
    <source>
        <dbReference type="ARBA" id="ARBA00022741"/>
    </source>
</evidence>
<dbReference type="SUPFAM" id="SSF55874">
    <property type="entry name" value="ATPase domain of HSP90 chaperone/DNA topoisomerase II/histidine kinase"/>
    <property type="match status" value="1"/>
</dbReference>
<dbReference type="CDD" id="cd00822">
    <property type="entry name" value="TopoII_Trans_DNA_gyrase"/>
    <property type="match status" value="1"/>
</dbReference>
<feature type="site" description="Interaction with DNA" evidence="10">
    <location>
        <position position="614"/>
    </location>
</feature>
<dbReference type="PRINTS" id="PR01098">
    <property type="entry name" value="TOPISMRASE4B"/>
</dbReference>
<dbReference type="SMART" id="SM00387">
    <property type="entry name" value="HATPase_c"/>
    <property type="match status" value="1"/>
</dbReference>
<feature type="site" description="Interaction with DNA" evidence="10">
    <location>
        <position position="496"/>
    </location>
</feature>
<reference evidence="13" key="1">
    <citation type="journal article" date="2019" name="Int. J. Syst. Evol. Microbiol.">
        <title>The Global Catalogue of Microorganisms (GCM) 10K type strain sequencing project: providing services to taxonomists for standard genome sequencing and annotation.</title>
        <authorList>
            <consortium name="The Broad Institute Genomics Platform"/>
            <consortium name="The Broad Institute Genome Sequencing Center for Infectious Disease"/>
            <person name="Wu L."/>
            <person name="Ma J."/>
        </authorList>
    </citation>
    <scope>NUCLEOTIDE SEQUENCE [LARGE SCALE GENOMIC DNA]</scope>
    <source>
        <strain evidence="13">KCTC 22232</strain>
    </source>
</reference>
<keyword evidence="6" id="KW-0460">Magnesium</keyword>
<accession>A0ABQ2ZQ42</accession>
<keyword evidence="7 10" id="KW-0799">Topoisomerase</keyword>
<evidence type="ECO:0000256" key="3">
    <source>
        <dbReference type="ARBA" id="ARBA00022723"/>
    </source>
</evidence>
<evidence type="ECO:0000256" key="8">
    <source>
        <dbReference type="ARBA" id="ARBA00023125"/>
    </source>
</evidence>
<dbReference type="EMBL" id="BMXT01000001">
    <property type="protein sequence ID" value="GGY22287.1"/>
    <property type="molecule type" value="Genomic_DNA"/>
</dbReference>